<gene>
    <name evidence="1" type="ORF">QJS35_12635</name>
</gene>
<evidence type="ECO:0000313" key="2">
    <source>
        <dbReference type="Proteomes" id="UP001493487"/>
    </source>
</evidence>
<organism evidence="1 2">
    <name type="scientific">Cohnella silvisoli</name>
    <dbReference type="NCBI Taxonomy" id="2873699"/>
    <lineage>
        <taxon>Bacteria</taxon>
        <taxon>Bacillati</taxon>
        <taxon>Bacillota</taxon>
        <taxon>Bacilli</taxon>
        <taxon>Bacillales</taxon>
        <taxon>Paenibacillaceae</taxon>
        <taxon>Cohnella</taxon>
    </lineage>
</organism>
<dbReference type="RefSeq" id="WP_232184377.1">
    <property type="nucleotide sequence ID" value="NZ_JAIOAP010000002.1"/>
</dbReference>
<dbReference type="EMBL" id="JASKHM010000006">
    <property type="protein sequence ID" value="MEQ4483239.1"/>
    <property type="molecule type" value="Genomic_DNA"/>
</dbReference>
<dbReference type="Gene3D" id="2.60.120.260">
    <property type="entry name" value="Galactose-binding domain-like"/>
    <property type="match status" value="2"/>
</dbReference>
<keyword evidence="2" id="KW-1185">Reference proteome</keyword>
<proteinExistence type="predicted"/>
<sequence length="1056" mass="118888">MVKMYFTRSFKSLKVNRILLAFLIMAMVLTFVHVPATKAFDYSDWTRIDDNESSITYSSGWGYSDTLSGRYNNTTHWSKSSSSYAQFTFEGTGFRIIGETSDGQGSMSIYIDGVKIADTNNYSVNPRMQQVLFEETGLGYGQHTVKISISGNKDANSTDYYGCIDAIDYYQKWSTIDDNDSNITYSSGWGYSNTLSGRYNNTAHWTPTANSYAQYTFTGSGIRLIGERSADKGKADIYIDDVLQTTISAYSATPLMQQVLYQKTGLSYSQHTIKVIVKGEHEQNSTNNYVAIDAFKYFIPEHIVTTQNESSLISITSPTNTSISETYVKVQGTASTDIKIPMWYEIRYGSHDGALGDYGAFQAKSNWAFIAKNLKVGNNYVKVFGQDIHGKINEKHIVLTMTLSPAPSVRPRPHPAQISWGGVGDNKSLIDHPDQWTFVQKYLDVFMMHKAAWRYDIPFSSEMTPEVVQDFYKILEPYYTNFKNEIDGTTAAHWVPEGQSPTLINGWDSYEWHTMFGVPGSYSGTMAKFQRDLSVAYADISFDFIFNIHKLLMNNPSMTHTQVIDKLISLWKPVYQKIYDYYPYTHLQLTNSPIYWSFPGYDYNYGPNILDFTPLYDLNNLSYLVEDNYNSPRGNPVLVNGNQVSWSFTIDEIMQAFMDMQQAIAPSKPFVFSTDLPYHFWVNGGAGTRNKVLAYEQWLHNHGALHEVIANEDYDGSQALADSNPTQWQQNFFNGSFNRMVEHQKIGGRADKYVFESWEWSSTDYMPTSVVPETTTYTYTNLAKKAIKFLKGIKDIDGNLEALNLSASENLNGYDVTITNNGDMECLPAIVAFESGDSATSVIWTDPSGNDITDKIKSDEGWVYGNTLPAGQSITIHARVASGTSKQISVEAFWNPQDPTGVVRDRVNFSIYPGQLKAPVNLYTLIGTSSPVQITTNDVAAEKFSATSPFAAIDTFCPSWDNNIGNLTLKLYAWNTDYATTVSGTPIAQKQFVNYIDNAWLYMEFPTQNPGDYLWTLSNPSETVGVWKYPSSDNSAVAYWNGSTTSGDYMSKYYPI</sequence>
<protein>
    <submittedName>
        <fullName evidence="1">Uncharacterized protein</fullName>
    </submittedName>
</protein>
<comment type="caution">
    <text evidence="1">The sequence shown here is derived from an EMBL/GenBank/DDBJ whole genome shotgun (WGS) entry which is preliminary data.</text>
</comment>
<dbReference type="Proteomes" id="UP001493487">
    <property type="component" value="Unassembled WGS sequence"/>
</dbReference>
<evidence type="ECO:0000313" key="1">
    <source>
        <dbReference type="EMBL" id="MEQ4483239.1"/>
    </source>
</evidence>
<name>A0ABV1KSZ8_9BACL</name>
<reference evidence="1 2" key="1">
    <citation type="journal article" date="2023" name="Genome Announc.">
        <title>Pan-Genome Analyses of the Genus Cohnella and Proposal of the Novel Species Cohnella silvisoli sp. nov., Isolated from Forest Soil.</title>
        <authorList>
            <person name="Wang C."/>
            <person name="Mao L."/>
            <person name="Bao G."/>
            <person name="Zhu H."/>
        </authorList>
    </citation>
    <scope>NUCLEOTIDE SEQUENCE [LARGE SCALE GENOMIC DNA]</scope>
    <source>
        <strain evidence="1 2">NL03-T5-1</strain>
    </source>
</reference>
<accession>A0ABV1KSZ8</accession>